<sequence>MIKKMMIAGLLIWGGSLWAVAQTRMTIAQLFKRIEENSKSLRTSKSGVEAASIGIESAKSKKLPDLDASLSFSYIGNALMTDRDFSNAQGLKSPHFGNNFAFQAQQVVYAGGAINAGIRLAELGKQQAEVGVKLTRQQARFIALGQYLDLYKIDNRIKVYEKNIELTRQLIADIKAKQTQGMALKNDITRYELQMESLKLGLTSLRNNRSILNHQLLNTLGMNQEDKGEQEMLIIPDATIADKAYAKDGEAYWQTASTMNSPLLEQSSNAIRIAEQKEKIAKSDLLPKVALVAAENFDGPILFELPPIDKNLNVWYVGVGVKYSLSSLFKSNKRIRQAAVETRQAKESHALQAEQLNNSVQAAYVQYQQTYVELETQRKSVELAQQNYEVMNARYLSQLALVTDMVDASNLKLNAELNEVDARINIVYAYYRMKYVAGEI</sequence>
<proteinExistence type="inferred from homology"/>
<comment type="subcellular location">
    <subcellularLocation>
        <location evidence="1">Cell outer membrane</location>
    </subcellularLocation>
</comment>
<keyword evidence="3" id="KW-0813">Transport</keyword>
<evidence type="ECO:0000313" key="8">
    <source>
        <dbReference type="EMBL" id="MQN91327.1"/>
    </source>
</evidence>
<dbReference type="AlphaFoldDB" id="A0A646HHC8"/>
<dbReference type="GO" id="GO:1990281">
    <property type="term" value="C:efflux pump complex"/>
    <property type="evidence" value="ECO:0007669"/>
    <property type="project" value="TreeGrafter"/>
</dbReference>
<dbReference type="Gene3D" id="1.20.1600.10">
    <property type="entry name" value="Outer membrane efflux proteins (OEP)"/>
    <property type="match status" value="1"/>
</dbReference>
<keyword evidence="5" id="KW-0812">Transmembrane</keyword>
<reference evidence="9" key="1">
    <citation type="submission" date="2019-09" db="EMBL/GenBank/DDBJ databases">
        <title>Distinct polysaccharide growth profiles of human intestinal Prevotella copri isolates.</title>
        <authorList>
            <person name="Fehlner-Peach H."/>
            <person name="Magnabosco C."/>
            <person name="Raghavan V."/>
            <person name="Scher J.U."/>
            <person name="Tett A."/>
            <person name="Cox L.M."/>
            <person name="Gottsegen C."/>
            <person name="Watters A."/>
            <person name="Wiltshire- Gordon J.D."/>
            <person name="Segata N."/>
            <person name="Bonneau R."/>
            <person name="Littman D.R."/>
        </authorList>
    </citation>
    <scope>NUCLEOTIDE SEQUENCE [LARGE SCALE GENOMIC DNA]</scope>
    <source>
        <strain evidence="9">iP54</strain>
    </source>
</reference>
<evidence type="ECO:0000256" key="6">
    <source>
        <dbReference type="ARBA" id="ARBA00023136"/>
    </source>
</evidence>
<evidence type="ECO:0000256" key="7">
    <source>
        <dbReference type="ARBA" id="ARBA00023237"/>
    </source>
</evidence>
<keyword evidence="7" id="KW-0998">Cell outer membrane</keyword>
<keyword evidence="4" id="KW-1134">Transmembrane beta strand</keyword>
<dbReference type="GO" id="GO:0009279">
    <property type="term" value="C:cell outer membrane"/>
    <property type="evidence" value="ECO:0007669"/>
    <property type="project" value="UniProtKB-SubCell"/>
</dbReference>
<evidence type="ECO:0000256" key="4">
    <source>
        <dbReference type="ARBA" id="ARBA00022452"/>
    </source>
</evidence>
<dbReference type="InterPro" id="IPR051906">
    <property type="entry name" value="TolC-like"/>
</dbReference>
<dbReference type="PANTHER" id="PTHR30026">
    <property type="entry name" value="OUTER MEMBRANE PROTEIN TOLC"/>
    <property type="match status" value="1"/>
</dbReference>
<evidence type="ECO:0000313" key="9">
    <source>
        <dbReference type="Proteomes" id="UP000420635"/>
    </source>
</evidence>
<gene>
    <name evidence="8" type="ORF">F7D59_16085</name>
</gene>
<dbReference type="Pfam" id="PF02321">
    <property type="entry name" value="OEP"/>
    <property type="match status" value="1"/>
</dbReference>
<name>A0A646HHC8_9BACT</name>
<dbReference type="InterPro" id="IPR003423">
    <property type="entry name" value="OMP_efflux"/>
</dbReference>
<comment type="caution">
    <text evidence="8">The sequence shown here is derived from an EMBL/GenBank/DDBJ whole genome shotgun (WGS) entry which is preliminary data.</text>
</comment>
<organism evidence="8 9">
    <name type="scientific">Segatella copri</name>
    <dbReference type="NCBI Taxonomy" id="165179"/>
    <lineage>
        <taxon>Bacteria</taxon>
        <taxon>Pseudomonadati</taxon>
        <taxon>Bacteroidota</taxon>
        <taxon>Bacteroidia</taxon>
        <taxon>Bacteroidales</taxon>
        <taxon>Prevotellaceae</taxon>
        <taxon>Segatella</taxon>
    </lineage>
</organism>
<dbReference type="SUPFAM" id="SSF56954">
    <property type="entry name" value="Outer membrane efflux proteins (OEP)"/>
    <property type="match status" value="1"/>
</dbReference>
<dbReference type="EMBL" id="VZBQ01000163">
    <property type="protein sequence ID" value="MQN91327.1"/>
    <property type="molecule type" value="Genomic_DNA"/>
</dbReference>
<dbReference type="GO" id="GO:0015288">
    <property type="term" value="F:porin activity"/>
    <property type="evidence" value="ECO:0007669"/>
    <property type="project" value="TreeGrafter"/>
</dbReference>
<evidence type="ECO:0000256" key="5">
    <source>
        <dbReference type="ARBA" id="ARBA00022692"/>
    </source>
</evidence>
<keyword evidence="6" id="KW-0472">Membrane</keyword>
<evidence type="ECO:0000256" key="3">
    <source>
        <dbReference type="ARBA" id="ARBA00022448"/>
    </source>
</evidence>
<comment type="similarity">
    <text evidence="2">Belongs to the outer membrane factor (OMF) (TC 1.B.17) family.</text>
</comment>
<dbReference type="Proteomes" id="UP000420635">
    <property type="component" value="Unassembled WGS sequence"/>
</dbReference>
<dbReference type="GO" id="GO:0015562">
    <property type="term" value="F:efflux transmembrane transporter activity"/>
    <property type="evidence" value="ECO:0007669"/>
    <property type="project" value="InterPro"/>
</dbReference>
<dbReference type="PANTHER" id="PTHR30026:SF23">
    <property type="entry name" value="TO APRF-PUTATIVE OUTER MEMBRANE EFFLUX PROTEIN OR SECRETED ALKALINE PHOSPHATASE-RELATED"/>
    <property type="match status" value="1"/>
</dbReference>
<accession>A0A646HHC8</accession>
<protein>
    <submittedName>
        <fullName evidence="8">TolC family protein</fullName>
    </submittedName>
</protein>
<evidence type="ECO:0000256" key="1">
    <source>
        <dbReference type="ARBA" id="ARBA00004442"/>
    </source>
</evidence>
<evidence type="ECO:0000256" key="2">
    <source>
        <dbReference type="ARBA" id="ARBA00007613"/>
    </source>
</evidence>